<dbReference type="AlphaFoldDB" id="A0A2H3CUL4"/>
<sequence length="240" mass="26736">MPKSCVLDLQHYSDNDDNGAVDLRSPSPNSNEGKWAKPILATETIDDIMRFACLLDCILPEIEELRYGDIGHINALVDLISTGLPLLSIIFIGCTFSHFIATALRKTIFHFPTVTFMSCTFHDSDIISLLSYHPTLSTVHFGPGKPSRYLGHSGQTLQHLDVIPTRASDDAGSPVQTLSRFTYHIEFGRHFLFESEPFREFMAPRLHKLVELSLLSGDLQCCSTQPSSQPCSSVAIIRRV</sequence>
<keyword evidence="1" id="KW-0812">Transmembrane</keyword>
<proteinExistence type="predicted"/>
<accession>A0A2H3CUL4</accession>
<name>A0A2H3CUL4_ARMGA</name>
<dbReference type="Proteomes" id="UP000217790">
    <property type="component" value="Unassembled WGS sequence"/>
</dbReference>
<keyword evidence="1" id="KW-1133">Transmembrane helix</keyword>
<keyword evidence="1" id="KW-0472">Membrane</keyword>
<gene>
    <name evidence="2" type="ORF">ARMGADRAFT_1035324</name>
</gene>
<evidence type="ECO:0000256" key="1">
    <source>
        <dbReference type="SAM" id="Phobius"/>
    </source>
</evidence>
<dbReference type="EMBL" id="KZ293682">
    <property type="protein sequence ID" value="PBK86769.1"/>
    <property type="molecule type" value="Genomic_DNA"/>
</dbReference>
<evidence type="ECO:0000313" key="2">
    <source>
        <dbReference type="EMBL" id="PBK86769.1"/>
    </source>
</evidence>
<dbReference type="InParanoid" id="A0A2H3CUL4"/>
<organism evidence="2 3">
    <name type="scientific">Armillaria gallica</name>
    <name type="common">Bulbous honey fungus</name>
    <name type="synonym">Armillaria bulbosa</name>
    <dbReference type="NCBI Taxonomy" id="47427"/>
    <lineage>
        <taxon>Eukaryota</taxon>
        <taxon>Fungi</taxon>
        <taxon>Dikarya</taxon>
        <taxon>Basidiomycota</taxon>
        <taxon>Agaricomycotina</taxon>
        <taxon>Agaricomycetes</taxon>
        <taxon>Agaricomycetidae</taxon>
        <taxon>Agaricales</taxon>
        <taxon>Marasmiineae</taxon>
        <taxon>Physalacriaceae</taxon>
        <taxon>Armillaria</taxon>
    </lineage>
</organism>
<keyword evidence="3" id="KW-1185">Reference proteome</keyword>
<evidence type="ECO:0000313" key="3">
    <source>
        <dbReference type="Proteomes" id="UP000217790"/>
    </source>
</evidence>
<feature type="transmembrane region" description="Helical" evidence="1">
    <location>
        <begin position="84"/>
        <end position="104"/>
    </location>
</feature>
<protein>
    <submittedName>
        <fullName evidence="2">Uncharacterized protein</fullName>
    </submittedName>
</protein>
<reference evidence="3" key="1">
    <citation type="journal article" date="2017" name="Nat. Ecol. Evol.">
        <title>Genome expansion and lineage-specific genetic innovations in the forest pathogenic fungi Armillaria.</title>
        <authorList>
            <person name="Sipos G."/>
            <person name="Prasanna A.N."/>
            <person name="Walter M.C."/>
            <person name="O'Connor E."/>
            <person name="Balint B."/>
            <person name="Krizsan K."/>
            <person name="Kiss B."/>
            <person name="Hess J."/>
            <person name="Varga T."/>
            <person name="Slot J."/>
            <person name="Riley R."/>
            <person name="Boka B."/>
            <person name="Rigling D."/>
            <person name="Barry K."/>
            <person name="Lee J."/>
            <person name="Mihaltcheva S."/>
            <person name="LaButti K."/>
            <person name="Lipzen A."/>
            <person name="Waldron R."/>
            <person name="Moloney N.M."/>
            <person name="Sperisen C."/>
            <person name="Kredics L."/>
            <person name="Vagvoelgyi C."/>
            <person name="Patrignani A."/>
            <person name="Fitzpatrick D."/>
            <person name="Nagy I."/>
            <person name="Doyle S."/>
            <person name="Anderson J.B."/>
            <person name="Grigoriev I.V."/>
            <person name="Gueldener U."/>
            <person name="Muensterkoetter M."/>
            <person name="Nagy L.G."/>
        </authorList>
    </citation>
    <scope>NUCLEOTIDE SEQUENCE [LARGE SCALE GENOMIC DNA]</scope>
    <source>
        <strain evidence="3">Ar21-2</strain>
    </source>
</reference>